<organism evidence="1 2">
    <name type="scientific">Hyphomicrobium denitrificans 1NES1</name>
    <dbReference type="NCBI Taxonomy" id="670307"/>
    <lineage>
        <taxon>Bacteria</taxon>
        <taxon>Pseudomonadati</taxon>
        <taxon>Pseudomonadota</taxon>
        <taxon>Alphaproteobacteria</taxon>
        <taxon>Hyphomicrobiales</taxon>
        <taxon>Hyphomicrobiaceae</taxon>
        <taxon>Hyphomicrobium</taxon>
    </lineage>
</organism>
<dbReference type="KEGG" id="hdt:HYPDE_30238"/>
<proteinExistence type="predicted"/>
<dbReference type="Proteomes" id="UP000005952">
    <property type="component" value="Chromosome"/>
</dbReference>
<dbReference type="AlphaFoldDB" id="N0B636"/>
<dbReference type="HOGENOM" id="CLU_2479115_0_0_5"/>
<accession>N0B636</accession>
<protein>
    <submittedName>
        <fullName evidence="1">Uncharacterized protein</fullName>
    </submittedName>
</protein>
<evidence type="ECO:0000313" key="1">
    <source>
        <dbReference type="EMBL" id="AGK57722.1"/>
    </source>
</evidence>
<reference evidence="1 2" key="1">
    <citation type="journal article" date="2013" name="Genome Announc.">
        <title>Genome sequences for three denitrifying bacterial strains isolated from a uranium- and nitrate-contaminated subsurface environment.</title>
        <authorList>
            <person name="Venkatramanan R."/>
            <person name="Prakash O."/>
            <person name="Woyke T."/>
            <person name="Chain P."/>
            <person name="Goodwin L.A."/>
            <person name="Watson D."/>
            <person name="Brooks S."/>
            <person name="Kostka J.E."/>
            <person name="Green S.J."/>
        </authorList>
    </citation>
    <scope>NUCLEOTIDE SEQUENCE [LARGE SCALE GENOMIC DNA]</scope>
    <source>
        <strain evidence="1 2">1NES1</strain>
    </source>
</reference>
<keyword evidence="2" id="KW-1185">Reference proteome</keyword>
<dbReference type="EMBL" id="CP005587">
    <property type="protein sequence ID" value="AGK57722.1"/>
    <property type="molecule type" value="Genomic_DNA"/>
</dbReference>
<name>N0B636_9HYPH</name>
<dbReference type="STRING" id="670307.HYPDE_30238"/>
<evidence type="ECO:0000313" key="2">
    <source>
        <dbReference type="Proteomes" id="UP000005952"/>
    </source>
</evidence>
<sequence>MRAAFASACVYGLKADTPLHAISIDPAHLLPSDDARIYLPLSRALHNLILFRDLLPRRLNQCCVPLGLMGEIGLDISHGRYSCCLPA</sequence>
<gene>
    <name evidence="1" type="ORF">HYPDE_30238</name>
</gene>